<feature type="compositionally biased region" description="Low complexity" evidence="4">
    <location>
        <begin position="36"/>
        <end position="53"/>
    </location>
</feature>
<protein>
    <submittedName>
        <fullName evidence="6">HSP20-like chaperone</fullName>
    </submittedName>
</protein>
<dbReference type="SUPFAM" id="SSF49764">
    <property type="entry name" value="HSP20-like chaperones"/>
    <property type="match status" value="1"/>
</dbReference>
<feature type="compositionally biased region" description="Low complexity" evidence="4">
    <location>
        <begin position="173"/>
        <end position="184"/>
    </location>
</feature>
<sequence>MFSLFANPYCAPVAAPEPSFTTLFRLLDDFDSYSREAQTQAPEPQPQPQQQQQQKRRHIRRTVTTTFKPKFDVRETATAYHLHGELPGIQKENLNIEFTDPQTIVVRGRVERTYESNPESEEPTTTTTEPEPEAAPAPIEKKAPDADETASNHSGSSHGWHHATVEDDPEEPGTPAGAATPTETPKTEVAKPATPTAVQKAPETAPVAAPKEKVWLYERSIGQFSRTFTFPSRVEHENVSATLENGVLSITVPKAPRHQLRRIAIF</sequence>
<reference evidence="6" key="1">
    <citation type="submission" date="2023-06" db="EMBL/GenBank/DDBJ databases">
        <title>Genome-scale phylogeny and comparative genomics of the fungal order Sordariales.</title>
        <authorList>
            <consortium name="Lawrence Berkeley National Laboratory"/>
            <person name="Hensen N."/>
            <person name="Bonometti L."/>
            <person name="Westerberg I."/>
            <person name="Brannstrom I.O."/>
            <person name="Guillou S."/>
            <person name="Cros-Aarteil S."/>
            <person name="Calhoun S."/>
            <person name="Haridas S."/>
            <person name="Kuo A."/>
            <person name="Mondo S."/>
            <person name="Pangilinan J."/>
            <person name="Riley R."/>
            <person name="Labutti K."/>
            <person name="Andreopoulos B."/>
            <person name="Lipzen A."/>
            <person name="Chen C."/>
            <person name="Yanf M."/>
            <person name="Daum C."/>
            <person name="Ng V."/>
            <person name="Clum A."/>
            <person name="Steindorff A."/>
            <person name="Ohm R."/>
            <person name="Martin F."/>
            <person name="Silar P."/>
            <person name="Natvig D."/>
            <person name="Lalanne C."/>
            <person name="Gautier V."/>
            <person name="Ament-Velasquez S.L."/>
            <person name="Kruys A."/>
            <person name="Hutchinson M.I."/>
            <person name="Powell A.J."/>
            <person name="Barry K."/>
            <person name="Miller A.N."/>
            <person name="Grigoriev I.V."/>
            <person name="Debuchy R."/>
            <person name="Gladieux P."/>
            <person name="Thoren M.H."/>
            <person name="Johannesson H."/>
        </authorList>
    </citation>
    <scope>NUCLEOTIDE SEQUENCE</scope>
    <source>
        <strain evidence="6">SMH2532-1</strain>
    </source>
</reference>
<evidence type="ECO:0000313" key="7">
    <source>
        <dbReference type="Proteomes" id="UP001174936"/>
    </source>
</evidence>
<keyword evidence="7" id="KW-1185">Reference proteome</keyword>
<comment type="caution">
    <text evidence="6">The sequence shown here is derived from an EMBL/GenBank/DDBJ whole genome shotgun (WGS) entry which is preliminary data.</text>
</comment>
<dbReference type="PROSITE" id="PS01031">
    <property type="entry name" value="SHSP"/>
    <property type="match status" value="1"/>
</dbReference>
<dbReference type="CDD" id="cd06464">
    <property type="entry name" value="ACD_sHsps-like"/>
    <property type="match status" value="1"/>
</dbReference>
<gene>
    <name evidence="6" type="ORF">B0T16DRAFT_416956</name>
</gene>
<dbReference type="InterPro" id="IPR002068">
    <property type="entry name" value="A-crystallin/Hsp20_dom"/>
</dbReference>
<evidence type="ECO:0000256" key="2">
    <source>
        <dbReference type="PROSITE-ProRule" id="PRU00285"/>
    </source>
</evidence>
<evidence type="ECO:0000313" key="6">
    <source>
        <dbReference type="EMBL" id="KAK0643984.1"/>
    </source>
</evidence>
<evidence type="ECO:0000259" key="5">
    <source>
        <dbReference type="PROSITE" id="PS01031"/>
    </source>
</evidence>
<dbReference type="EMBL" id="JAULSV010000005">
    <property type="protein sequence ID" value="KAK0643984.1"/>
    <property type="molecule type" value="Genomic_DNA"/>
</dbReference>
<dbReference type="Pfam" id="PF00011">
    <property type="entry name" value="HSP20"/>
    <property type="match status" value="1"/>
</dbReference>
<comment type="similarity">
    <text evidence="2 3">Belongs to the small heat shock protein (HSP20) family.</text>
</comment>
<evidence type="ECO:0000256" key="4">
    <source>
        <dbReference type="SAM" id="MobiDB-lite"/>
    </source>
</evidence>
<dbReference type="AlphaFoldDB" id="A0AA40CNX6"/>
<dbReference type="InterPro" id="IPR031107">
    <property type="entry name" value="Small_HSP"/>
</dbReference>
<dbReference type="Proteomes" id="UP001174936">
    <property type="component" value="Unassembled WGS sequence"/>
</dbReference>
<evidence type="ECO:0000256" key="3">
    <source>
        <dbReference type="RuleBase" id="RU003616"/>
    </source>
</evidence>
<keyword evidence="1" id="KW-0346">Stress response</keyword>
<dbReference type="Gene3D" id="2.60.40.790">
    <property type="match status" value="1"/>
</dbReference>
<evidence type="ECO:0000256" key="1">
    <source>
        <dbReference type="ARBA" id="ARBA00023016"/>
    </source>
</evidence>
<organism evidence="6 7">
    <name type="scientific">Cercophora newfieldiana</name>
    <dbReference type="NCBI Taxonomy" id="92897"/>
    <lineage>
        <taxon>Eukaryota</taxon>
        <taxon>Fungi</taxon>
        <taxon>Dikarya</taxon>
        <taxon>Ascomycota</taxon>
        <taxon>Pezizomycotina</taxon>
        <taxon>Sordariomycetes</taxon>
        <taxon>Sordariomycetidae</taxon>
        <taxon>Sordariales</taxon>
        <taxon>Lasiosphaeriaceae</taxon>
        <taxon>Cercophora</taxon>
    </lineage>
</organism>
<feature type="region of interest" description="Disordered" evidence="4">
    <location>
        <begin position="35"/>
        <end position="59"/>
    </location>
</feature>
<accession>A0AA40CNX6</accession>
<feature type="region of interest" description="Disordered" evidence="4">
    <location>
        <begin position="107"/>
        <end position="208"/>
    </location>
</feature>
<dbReference type="InterPro" id="IPR008978">
    <property type="entry name" value="HSP20-like_chaperone"/>
</dbReference>
<dbReference type="PANTHER" id="PTHR11527">
    <property type="entry name" value="HEAT-SHOCK PROTEIN 20 FAMILY MEMBER"/>
    <property type="match status" value="1"/>
</dbReference>
<proteinExistence type="inferred from homology"/>
<feature type="domain" description="SHSP" evidence="5">
    <location>
        <begin position="62"/>
        <end position="266"/>
    </location>
</feature>
<feature type="compositionally biased region" description="Low complexity" evidence="4">
    <location>
        <begin position="123"/>
        <end position="138"/>
    </location>
</feature>
<name>A0AA40CNX6_9PEZI</name>